<keyword evidence="4" id="KW-1185">Reference proteome</keyword>
<dbReference type="CDD" id="cd06223">
    <property type="entry name" value="PRTases_typeI"/>
    <property type="match status" value="1"/>
</dbReference>
<feature type="domain" description="Double zinc ribbon" evidence="2">
    <location>
        <begin position="8"/>
        <end position="64"/>
    </location>
</feature>
<dbReference type="Proteomes" id="UP000009234">
    <property type="component" value="Chromosome"/>
</dbReference>
<dbReference type="KEGG" id="dru:Desru_3633"/>
<dbReference type="OrthoDB" id="9779910at2"/>
<gene>
    <name evidence="3" type="ordered locus">Desru_3633</name>
</gene>
<dbReference type="EMBL" id="CP002780">
    <property type="protein sequence ID" value="AEG61835.1"/>
    <property type="molecule type" value="Genomic_DNA"/>
</dbReference>
<name>F6DNE4_DESRL</name>
<evidence type="ECO:0000259" key="2">
    <source>
        <dbReference type="Pfam" id="PF18912"/>
    </source>
</evidence>
<dbReference type="STRING" id="696281.Desru_3633"/>
<dbReference type="PANTHER" id="PTHR47505:SF1">
    <property type="entry name" value="DNA UTILIZATION PROTEIN YHGH"/>
    <property type="match status" value="1"/>
</dbReference>
<evidence type="ECO:0000313" key="4">
    <source>
        <dbReference type="Proteomes" id="UP000009234"/>
    </source>
</evidence>
<protein>
    <submittedName>
        <fullName evidence="3">Phosphoribosyltransferase</fullName>
    </submittedName>
</protein>
<dbReference type="GO" id="GO:0016757">
    <property type="term" value="F:glycosyltransferase activity"/>
    <property type="evidence" value="ECO:0007669"/>
    <property type="project" value="UniProtKB-KW"/>
</dbReference>
<dbReference type="HOGENOM" id="CLU_054549_0_0_9"/>
<dbReference type="PANTHER" id="PTHR47505">
    <property type="entry name" value="DNA UTILIZATION PROTEIN YHGH"/>
    <property type="match status" value="1"/>
</dbReference>
<evidence type="ECO:0000313" key="3">
    <source>
        <dbReference type="EMBL" id="AEG61835.1"/>
    </source>
</evidence>
<dbReference type="InterPro" id="IPR000836">
    <property type="entry name" value="PRTase_dom"/>
</dbReference>
<sequence>MHSWVEALLNLLFPGRAGCRFCGGRSSKAICRHCLNKLADWAAKPRCSLCGTPVSKNAAVCLNCSHTRPPFELARAAGPYEGGLREAIRCFKYRGIKSLAPVLAEPMLQVTCRHHEFLKAQAVLPVPISPGRLKQRGFNQAELLAQEIARGLNLPLLPRTLVKSVDTPPQTGLTGEQRRKNLQGAFKVIAPGEIAGKTLLLVDDVFTSGSTASVLTYLLLEQGAADVLVLTAANAGKAAARKK</sequence>
<comment type="similarity">
    <text evidence="1">Belongs to the ComF/GntX family.</text>
</comment>
<keyword evidence="3" id="KW-0328">Glycosyltransferase</keyword>
<reference evidence="4" key="1">
    <citation type="submission" date="2011-05" db="EMBL/GenBank/DDBJ databases">
        <title>Complete sequence of Desulfotomaculum ruminis DSM 2154.</title>
        <authorList>
            <person name="Lucas S."/>
            <person name="Copeland A."/>
            <person name="Lapidus A."/>
            <person name="Cheng J.-F."/>
            <person name="Goodwin L."/>
            <person name="Pitluck S."/>
            <person name="Lu M."/>
            <person name="Detter J.C."/>
            <person name="Han C."/>
            <person name="Tapia R."/>
            <person name="Land M."/>
            <person name="Hauser L."/>
            <person name="Kyrpides N."/>
            <person name="Ivanova N."/>
            <person name="Mikhailova N."/>
            <person name="Pagani I."/>
            <person name="Stams A.J.M."/>
            <person name="Plugge C.M."/>
            <person name="Muyzer G."/>
            <person name="Kuever J."/>
            <person name="Parshina S.N."/>
            <person name="Ivanova A.E."/>
            <person name="Nazina T.N."/>
            <person name="Brambilla E."/>
            <person name="Spring S."/>
            <person name="Klenk H.-P."/>
            <person name="Woyke T."/>
        </authorList>
    </citation>
    <scope>NUCLEOTIDE SEQUENCE [LARGE SCALE GENOMIC DNA]</scope>
    <source>
        <strain evidence="4">ATCC 23193 / DSM 2154 / NCIB 8452 / DL</strain>
    </source>
</reference>
<reference evidence="3 4" key="2">
    <citation type="journal article" date="2012" name="Stand. Genomic Sci.">
        <title>Complete genome sequence of the sulfate-reducing firmicute Desulfotomaculum ruminis type strain (DL(T)).</title>
        <authorList>
            <person name="Spring S."/>
            <person name="Visser M."/>
            <person name="Lu M."/>
            <person name="Copeland A."/>
            <person name="Lapidus A."/>
            <person name="Lucas S."/>
            <person name="Cheng J.F."/>
            <person name="Han C."/>
            <person name="Tapia R."/>
            <person name="Goodwin L.A."/>
            <person name="Pitluck S."/>
            <person name="Ivanova N."/>
            <person name="Land M."/>
            <person name="Hauser L."/>
            <person name="Larimer F."/>
            <person name="Rohde M."/>
            <person name="Goker M."/>
            <person name="Detter J.C."/>
            <person name="Kyrpides N.C."/>
            <person name="Woyke T."/>
            <person name="Schaap P.J."/>
            <person name="Plugge C.M."/>
            <person name="Muyzer G."/>
            <person name="Kuever J."/>
            <person name="Pereira I.A."/>
            <person name="Parshina S.N."/>
            <person name="Bernier-Latmani R."/>
            <person name="Stams A.J."/>
            <person name="Klenk H.P."/>
        </authorList>
    </citation>
    <scope>NUCLEOTIDE SEQUENCE [LARGE SCALE GENOMIC DNA]</scope>
    <source>
        <strain evidence="4">ATCC 23193 / DSM 2154 / NCIB 8452 / DL</strain>
    </source>
</reference>
<evidence type="ECO:0000256" key="1">
    <source>
        <dbReference type="ARBA" id="ARBA00008007"/>
    </source>
</evidence>
<dbReference type="Gene3D" id="3.40.50.2020">
    <property type="match status" value="1"/>
</dbReference>
<dbReference type="Pfam" id="PF18912">
    <property type="entry name" value="DZR_2"/>
    <property type="match status" value="1"/>
</dbReference>
<dbReference type="AlphaFoldDB" id="F6DNE4"/>
<accession>F6DNE4</accession>
<dbReference type="InterPro" id="IPR029057">
    <property type="entry name" value="PRTase-like"/>
</dbReference>
<keyword evidence="3" id="KW-0808">Transferase</keyword>
<dbReference type="eggNOG" id="COG1040">
    <property type="taxonomic scope" value="Bacteria"/>
</dbReference>
<dbReference type="SUPFAM" id="SSF53271">
    <property type="entry name" value="PRTase-like"/>
    <property type="match status" value="1"/>
</dbReference>
<organism evidence="3 4">
    <name type="scientific">Desulforamulus ruminis (strain ATCC 23193 / DSM 2154 / NCIMB 8452 / DL)</name>
    <name type="common">Desulfotomaculum ruminis</name>
    <dbReference type="NCBI Taxonomy" id="696281"/>
    <lineage>
        <taxon>Bacteria</taxon>
        <taxon>Bacillati</taxon>
        <taxon>Bacillota</taxon>
        <taxon>Clostridia</taxon>
        <taxon>Eubacteriales</taxon>
        <taxon>Peptococcaceae</taxon>
        <taxon>Desulforamulus</taxon>
    </lineage>
</organism>
<dbReference type="InterPro" id="IPR051910">
    <property type="entry name" value="ComF/GntX_DNA_util-trans"/>
</dbReference>
<dbReference type="InterPro" id="IPR044005">
    <property type="entry name" value="DZR_2"/>
</dbReference>
<dbReference type="RefSeq" id="WP_013843581.1">
    <property type="nucleotide sequence ID" value="NC_015589.1"/>
</dbReference>
<proteinExistence type="inferred from homology"/>